<organism evidence="1 2">
    <name type="scientific">Legionella tucsonensis</name>
    <dbReference type="NCBI Taxonomy" id="40335"/>
    <lineage>
        <taxon>Bacteria</taxon>
        <taxon>Pseudomonadati</taxon>
        <taxon>Pseudomonadota</taxon>
        <taxon>Gammaproteobacteria</taxon>
        <taxon>Legionellales</taxon>
        <taxon>Legionellaceae</taxon>
        <taxon>Legionella</taxon>
    </lineage>
</organism>
<name>A0A0W0ZVB1_9GAMM</name>
<protein>
    <submittedName>
        <fullName evidence="1">Uncharacterized protein</fullName>
    </submittedName>
</protein>
<comment type="caution">
    <text evidence="1">The sequence shown here is derived from an EMBL/GenBank/DDBJ whole genome shotgun (WGS) entry which is preliminary data.</text>
</comment>
<dbReference type="PATRIC" id="fig|40335.7.peg.980"/>
<evidence type="ECO:0000313" key="2">
    <source>
        <dbReference type="Proteomes" id="UP000054693"/>
    </source>
</evidence>
<sequence length="283" mass="33109">MRINFSLLRLLHLTEYQKPKGEQCSLELFRRKINPIELSTCMRHLYLFSVEQLEMHSDQYNEILLNLKKPRLHQKSLQLDALEGSEVYRFLLFWVIGGLNNKKPFNDERILGDLRKVCRNYELSKSPAKKEVWEQSQAVMKALLTDAKHLLKLTKNIELPLEEKKILLKAACDRCTWVREQGFFEITPCIDYASFLDKKEMAVHLYRTLEMAHQKVNIELGKVAVEKAPISFLFSKSTNRLQNKLRQIGKLQALLIDEEPSLITTDKLDEDASMRLRTTIFTV</sequence>
<dbReference type="AlphaFoldDB" id="A0A0W0ZVB1"/>
<gene>
    <name evidence="1" type="ORF">Ltuc_0931</name>
</gene>
<accession>A0A0W0ZVB1</accession>
<dbReference type="Proteomes" id="UP000054693">
    <property type="component" value="Unassembled WGS sequence"/>
</dbReference>
<dbReference type="EMBL" id="LNZA01000001">
    <property type="protein sequence ID" value="KTD73084.1"/>
    <property type="molecule type" value="Genomic_DNA"/>
</dbReference>
<keyword evidence="2" id="KW-1185">Reference proteome</keyword>
<evidence type="ECO:0000313" key="1">
    <source>
        <dbReference type="EMBL" id="KTD73084.1"/>
    </source>
</evidence>
<dbReference type="RefSeq" id="WP_058520158.1">
    <property type="nucleotide sequence ID" value="NZ_CAAAIP010000001.1"/>
</dbReference>
<dbReference type="OrthoDB" id="5638270at2"/>
<proteinExistence type="predicted"/>
<reference evidence="1 2" key="1">
    <citation type="submission" date="2015-11" db="EMBL/GenBank/DDBJ databases">
        <title>Genomic analysis of 38 Legionella species identifies large and diverse effector repertoires.</title>
        <authorList>
            <person name="Burstein D."/>
            <person name="Amaro F."/>
            <person name="Zusman T."/>
            <person name="Lifshitz Z."/>
            <person name="Cohen O."/>
            <person name="Gilbert J.A."/>
            <person name="Pupko T."/>
            <person name="Shuman H.A."/>
            <person name="Segal G."/>
        </authorList>
    </citation>
    <scope>NUCLEOTIDE SEQUENCE [LARGE SCALE GENOMIC DNA]</scope>
    <source>
        <strain evidence="1 2">ATCC 49180</strain>
    </source>
</reference>